<dbReference type="PANTHER" id="PTHR12786:SF2">
    <property type="entry name" value="SPLICING FACTOR 3A SUBUNIT 3"/>
    <property type="match status" value="1"/>
</dbReference>
<feature type="domain" description="Matrin-type" evidence="9">
    <location>
        <begin position="413"/>
        <end position="444"/>
    </location>
</feature>
<reference evidence="11" key="1">
    <citation type="submission" date="2020-01" db="EMBL/GenBank/DDBJ databases">
        <authorList>
            <consortium name="DOE Joint Genome Institute"/>
            <person name="Haridas S."/>
            <person name="Albert R."/>
            <person name="Binder M."/>
            <person name="Bloem J."/>
            <person name="Labutti K."/>
            <person name="Salamov A."/>
            <person name="Andreopoulos B."/>
            <person name="Baker S.E."/>
            <person name="Barry K."/>
            <person name="Bills G."/>
            <person name="Bluhm B.H."/>
            <person name="Cannon C."/>
            <person name="Castanera R."/>
            <person name="Culley D.E."/>
            <person name="Daum C."/>
            <person name="Ezra D."/>
            <person name="Gonzalez J.B."/>
            <person name="Henrissat B."/>
            <person name="Kuo A."/>
            <person name="Liang C."/>
            <person name="Lipzen A."/>
            <person name="Lutzoni F."/>
            <person name="Magnuson J."/>
            <person name="Mondo S."/>
            <person name="Nolan M."/>
            <person name="Ohm R."/>
            <person name="Pangilinan J."/>
            <person name="Park H.-J."/>
            <person name="Ramirez L."/>
            <person name="Alfaro M."/>
            <person name="Sun H."/>
            <person name="Tritt A."/>
            <person name="Yoshinaga Y."/>
            <person name="Zwiers L.-H."/>
            <person name="Turgeon B.G."/>
            <person name="Goodwin S.B."/>
            <person name="Spatafora J.W."/>
            <person name="Crous P.W."/>
            <person name="Grigoriev I.V."/>
        </authorList>
    </citation>
    <scope>NUCLEOTIDE SEQUENCE</scope>
    <source>
        <strain evidence="11">CBS 342.82</strain>
    </source>
</reference>
<evidence type="ECO:0000313" key="10">
    <source>
        <dbReference type="Proteomes" id="UP000504637"/>
    </source>
</evidence>
<dbReference type="Pfam" id="PF12874">
    <property type="entry name" value="zf-met"/>
    <property type="match status" value="1"/>
</dbReference>
<dbReference type="GO" id="GO:0005681">
    <property type="term" value="C:spliceosomal complex"/>
    <property type="evidence" value="ECO:0007669"/>
    <property type="project" value="InterPro"/>
</dbReference>
<dbReference type="PANTHER" id="PTHR12786">
    <property type="entry name" value="SPLICING FACTOR SF3A-RELATED"/>
    <property type="match status" value="1"/>
</dbReference>
<protein>
    <recommendedName>
        <fullName evidence="9">Matrin-type domain-containing protein</fullName>
    </recommendedName>
</protein>
<proteinExistence type="inferred from homology"/>
<accession>A0A6J3M8N5</accession>
<dbReference type="Pfam" id="PF12108">
    <property type="entry name" value="SF3a60_bindingd"/>
    <property type="match status" value="1"/>
</dbReference>
<keyword evidence="7" id="KW-0539">Nucleus</keyword>
<gene>
    <name evidence="11" type="ORF">K489DRAFT_410251</name>
</gene>
<evidence type="ECO:0000256" key="7">
    <source>
        <dbReference type="ARBA" id="ARBA00023242"/>
    </source>
</evidence>
<dbReference type="InterPro" id="IPR013087">
    <property type="entry name" value="Znf_C2H2_type"/>
</dbReference>
<evidence type="ECO:0000256" key="2">
    <source>
        <dbReference type="ARBA" id="ARBA00008776"/>
    </source>
</evidence>
<dbReference type="GeneID" id="54365487"/>
<keyword evidence="6" id="KW-0862">Zinc</keyword>
<evidence type="ECO:0000256" key="4">
    <source>
        <dbReference type="ARBA" id="ARBA00022723"/>
    </source>
</evidence>
<dbReference type="RefSeq" id="XP_033460233.1">
    <property type="nucleotide sequence ID" value="XM_033607688.1"/>
</dbReference>
<evidence type="ECO:0000256" key="6">
    <source>
        <dbReference type="ARBA" id="ARBA00022833"/>
    </source>
</evidence>
<feature type="compositionally biased region" description="Acidic residues" evidence="8">
    <location>
        <begin position="362"/>
        <end position="380"/>
    </location>
</feature>
<dbReference type="InterPro" id="IPR021966">
    <property type="entry name" value="SF3a60_bindingd"/>
</dbReference>
<dbReference type="Pfam" id="PF11931">
    <property type="entry name" value="SF3a60_Prp9_C"/>
    <property type="match status" value="1"/>
</dbReference>
<dbReference type="InterPro" id="IPR031774">
    <property type="entry name" value="SF3A3_dom"/>
</dbReference>
<keyword evidence="5" id="KW-0863">Zinc-finger</keyword>
<keyword evidence="4" id="KW-0479">Metal-binding</keyword>
<feature type="region of interest" description="Disordered" evidence="8">
    <location>
        <begin position="362"/>
        <end position="381"/>
    </location>
</feature>
<dbReference type="AlphaFoldDB" id="A0A6J3M8N5"/>
<feature type="region of interest" description="Disordered" evidence="8">
    <location>
        <begin position="285"/>
        <end position="315"/>
    </location>
</feature>
<sequence>MLYDDLRGIHEDLERLEAGIADRVLEDPKLKRRARLQREHEIANLVSRFKTQSERARQIYLDQKVERTQELQSISTGDTFESFFNAYQETKQFHKRYPNQQVDNLERAYKRPEDGGPHNGDMDVGKLFRGEEKFGEFFDLTLLHEEYLNLPGIRGVKKQNYLAYLSLFDVFTPPKCPITRKDKMTDEYFSYVRSLAEYLESFYQKTKPLNDSRKLFQEFDDEFDQLWEKNEVPGWEKVAAQANGTASNKPATEGTGVGIWCADCLKEFSNDSTYKAHLTGKKHIKNAEARQTAGDSDDNGKSVSKSDHVTRLKERAVASREHRIRKLASTMQTEREGTLMNVERREGMTDKERQQEIEALYAEETDEATTQIEEDEEQDGDEKVYNPLKLPLAWDGKPIPFWLYKLHGLGVEFPCEICGNYVYMGRRAFDKHFSEQRHIYGLNCLGVNKNTSLFREITKIDEALKLWNKMQRDLADELERKGGENGDGVIEMEDSLGNVMPKAVYEDLATAGLL</sequence>
<name>A0A6J3M8N5_9PEZI</name>
<dbReference type="Proteomes" id="UP000504637">
    <property type="component" value="Unplaced"/>
</dbReference>
<evidence type="ECO:0000313" key="11">
    <source>
        <dbReference type="RefSeq" id="XP_033460233.1"/>
    </source>
</evidence>
<organism evidence="11">
    <name type="scientific">Dissoconium aciculare CBS 342.82</name>
    <dbReference type="NCBI Taxonomy" id="1314786"/>
    <lineage>
        <taxon>Eukaryota</taxon>
        <taxon>Fungi</taxon>
        <taxon>Dikarya</taxon>
        <taxon>Ascomycota</taxon>
        <taxon>Pezizomycotina</taxon>
        <taxon>Dothideomycetes</taxon>
        <taxon>Dothideomycetidae</taxon>
        <taxon>Mycosphaerellales</taxon>
        <taxon>Dissoconiaceae</taxon>
        <taxon>Dissoconium</taxon>
    </lineage>
</organism>
<dbReference type="InterPro" id="IPR000690">
    <property type="entry name" value="Matrin/U1-C_Znf_C2H2"/>
</dbReference>
<reference evidence="11" key="3">
    <citation type="submission" date="2025-08" db="UniProtKB">
        <authorList>
            <consortium name="RefSeq"/>
        </authorList>
    </citation>
    <scope>IDENTIFICATION</scope>
    <source>
        <strain evidence="11">CBS 342.82</strain>
    </source>
</reference>
<dbReference type="PROSITE" id="PS50171">
    <property type="entry name" value="ZF_MATRIN"/>
    <property type="match status" value="1"/>
</dbReference>
<evidence type="ECO:0000259" key="9">
    <source>
        <dbReference type="PROSITE" id="PS50171"/>
    </source>
</evidence>
<dbReference type="GO" id="GO:0008270">
    <property type="term" value="F:zinc ion binding"/>
    <property type="evidence" value="ECO:0007669"/>
    <property type="project" value="UniProtKB-KW"/>
</dbReference>
<evidence type="ECO:0000256" key="3">
    <source>
        <dbReference type="ARBA" id="ARBA00022553"/>
    </source>
</evidence>
<dbReference type="InterPro" id="IPR024598">
    <property type="entry name" value="SF3a60/Prp9_C"/>
</dbReference>
<evidence type="ECO:0000256" key="8">
    <source>
        <dbReference type="SAM" id="MobiDB-lite"/>
    </source>
</evidence>
<dbReference type="SUPFAM" id="SSF57667">
    <property type="entry name" value="beta-beta-alpha zinc fingers"/>
    <property type="match status" value="1"/>
</dbReference>
<dbReference type="Pfam" id="PF16837">
    <property type="entry name" value="SF3A3"/>
    <property type="match status" value="1"/>
</dbReference>
<dbReference type="InterPro" id="IPR036236">
    <property type="entry name" value="Znf_C2H2_sf"/>
</dbReference>
<feature type="compositionally biased region" description="Basic and acidic residues" evidence="8">
    <location>
        <begin position="298"/>
        <end position="315"/>
    </location>
</feature>
<keyword evidence="3" id="KW-0597">Phosphoprotein</keyword>
<comment type="similarity">
    <text evidence="2">Belongs to the SF3A3 family.</text>
</comment>
<dbReference type="OrthoDB" id="2160351at2759"/>
<evidence type="ECO:0000256" key="5">
    <source>
        <dbReference type="ARBA" id="ARBA00022771"/>
    </source>
</evidence>
<dbReference type="PROSITE" id="PS00028">
    <property type="entry name" value="ZINC_FINGER_C2H2_1"/>
    <property type="match status" value="1"/>
</dbReference>
<reference evidence="11" key="2">
    <citation type="submission" date="2020-04" db="EMBL/GenBank/DDBJ databases">
        <authorList>
            <consortium name="NCBI Genome Project"/>
        </authorList>
    </citation>
    <scope>NUCLEOTIDE SEQUENCE</scope>
    <source>
        <strain evidence="11">CBS 342.82</strain>
    </source>
</reference>
<dbReference type="GO" id="GO:0003723">
    <property type="term" value="F:RNA binding"/>
    <property type="evidence" value="ECO:0007669"/>
    <property type="project" value="InterPro"/>
</dbReference>
<keyword evidence="10" id="KW-1185">Reference proteome</keyword>
<dbReference type="GO" id="GO:0000398">
    <property type="term" value="P:mRNA splicing, via spliceosome"/>
    <property type="evidence" value="ECO:0007669"/>
    <property type="project" value="InterPro"/>
</dbReference>
<dbReference type="Gene3D" id="3.30.160.60">
    <property type="entry name" value="Classic Zinc Finger"/>
    <property type="match status" value="1"/>
</dbReference>
<evidence type="ECO:0000256" key="1">
    <source>
        <dbReference type="ARBA" id="ARBA00004123"/>
    </source>
</evidence>
<dbReference type="InterPro" id="IPR051421">
    <property type="entry name" value="RNA_Proc_DNA_Dmg_Regulator"/>
</dbReference>
<comment type="subcellular location">
    <subcellularLocation>
        <location evidence="1">Nucleus</location>
    </subcellularLocation>
</comment>